<dbReference type="InterPro" id="IPR052544">
    <property type="entry name" value="Bacteriocin_Proc_Enz"/>
</dbReference>
<comment type="caution">
    <text evidence="2">The sequence shown here is derived from an EMBL/GenBank/DDBJ whole genome shotgun (WGS) entry which is preliminary data.</text>
</comment>
<dbReference type="CDD" id="cd02142">
    <property type="entry name" value="McbC_SagB-like_oxidoreductase"/>
    <property type="match status" value="1"/>
</dbReference>
<evidence type="ECO:0000313" key="2">
    <source>
        <dbReference type="EMBL" id="HDN85017.1"/>
    </source>
</evidence>
<dbReference type="GO" id="GO:0016491">
    <property type="term" value="F:oxidoreductase activity"/>
    <property type="evidence" value="ECO:0007669"/>
    <property type="project" value="InterPro"/>
</dbReference>
<dbReference type="Pfam" id="PF00881">
    <property type="entry name" value="Nitroreductase"/>
    <property type="match status" value="1"/>
</dbReference>
<dbReference type="NCBIfam" id="TIGR03605">
    <property type="entry name" value="antibiot_sagB"/>
    <property type="match status" value="1"/>
</dbReference>
<name>A0A7V0QSF8_UNCAE</name>
<protein>
    <submittedName>
        <fullName evidence="2">SagB/ThcOx family dehydrogenase</fullName>
    </submittedName>
</protein>
<sequence>MRRVKNKTMINLPEPQRRGRMSVEEAINKRRSIRDFSAQALSLQDLSQLLWAAQGITGEGGFGRSCPSAGALYPLEIYVVVKNINGLERGIYSYVVFQHGLEPVTRGDYSEELSDACLGQVFIAQAPLVISISADYERITWKYGERGIRYIWIEAGHCGQNISLQAVSLGLVSVPVGAFWDREVKKVLCIPQNFDPVYVIPVGYPKEKYKRRN</sequence>
<dbReference type="Proteomes" id="UP000885660">
    <property type="component" value="Unassembled WGS sequence"/>
</dbReference>
<dbReference type="InterPro" id="IPR000415">
    <property type="entry name" value="Nitroreductase-like"/>
</dbReference>
<organism evidence="2">
    <name type="scientific">Aerophobetes bacterium</name>
    <dbReference type="NCBI Taxonomy" id="2030807"/>
    <lineage>
        <taxon>Bacteria</taxon>
        <taxon>Candidatus Aerophobota</taxon>
    </lineage>
</organism>
<evidence type="ECO:0000259" key="1">
    <source>
        <dbReference type="Pfam" id="PF00881"/>
    </source>
</evidence>
<dbReference type="Gene3D" id="3.40.109.10">
    <property type="entry name" value="NADH Oxidase"/>
    <property type="match status" value="1"/>
</dbReference>
<dbReference type="InterPro" id="IPR029479">
    <property type="entry name" value="Nitroreductase"/>
</dbReference>
<reference evidence="2" key="1">
    <citation type="journal article" date="2020" name="mSystems">
        <title>Genome- and Community-Level Interaction Insights into Carbon Utilization and Element Cycling Functions of Hydrothermarchaeota in Hydrothermal Sediment.</title>
        <authorList>
            <person name="Zhou Z."/>
            <person name="Liu Y."/>
            <person name="Xu W."/>
            <person name="Pan J."/>
            <person name="Luo Z.H."/>
            <person name="Li M."/>
        </authorList>
    </citation>
    <scope>NUCLEOTIDE SEQUENCE [LARGE SCALE GENOMIC DNA]</scope>
    <source>
        <strain evidence="2">HyVt-219</strain>
    </source>
</reference>
<proteinExistence type="predicted"/>
<dbReference type="SUPFAM" id="SSF55469">
    <property type="entry name" value="FMN-dependent nitroreductase-like"/>
    <property type="match status" value="1"/>
</dbReference>
<dbReference type="InterPro" id="IPR020051">
    <property type="entry name" value="SagB-type_dehydrogenase"/>
</dbReference>
<dbReference type="PANTHER" id="PTHR43745:SF2">
    <property type="entry name" value="NITROREDUCTASE MJ1384-RELATED"/>
    <property type="match status" value="1"/>
</dbReference>
<feature type="domain" description="Nitroreductase" evidence="1">
    <location>
        <begin position="27"/>
        <end position="204"/>
    </location>
</feature>
<dbReference type="EMBL" id="DRBC01000276">
    <property type="protein sequence ID" value="HDN85017.1"/>
    <property type="molecule type" value="Genomic_DNA"/>
</dbReference>
<dbReference type="PANTHER" id="PTHR43745">
    <property type="entry name" value="NITROREDUCTASE MJ1384-RELATED"/>
    <property type="match status" value="1"/>
</dbReference>
<dbReference type="AlphaFoldDB" id="A0A7V0QSF8"/>
<accession>A0A7V0QSF8</accession>
<gene>
    <name evidence="2" type="ORF">ENG47_04605</name>
</gene>